<sequence>MESLREENLSEKLKNKHLNAELARERKQSQEQQRRQSQLPNHHQNTNPDDDGEVDDVKTLVMMRRAAGNASTGTTTTTTTTPNAVPRLHNEHQKNKIVDVQTPTAPIPTTTTTTNALTPHDSAHTTSARIPKIAKKKERTFAPNDPRRDAYAARVPAQTITNRVPSIDTSVDTSAEEKKRQLKKEVVEREREERASKKAKTRDDNSSDDDDDALAVKFQKRPAKKEKKKQKKGEQTAGGTVKLSEQEEHHLKYGHGRRGVRVDTVQGPAYFALDDDQLLGIGDRVNVHPLTLYSLFRWDQPPELSLRSRLLQGTRLFLAPSEDWEFDYIREDELKAITKMCEKISKASPELCFDDANVRALKNKVQELSKNKDKESADHYFVSLPFYRAVKEIIKNQSATKDHLERAEKKFAQLWQAAGFLEPERNAATVRSFEEQRKAFEDLIQWNRDGGK</sequence>
<evidence type="ECO:0000256" key="1">
    <source>
        <dbReference type="SAM" id="MobiDB-lite"/>
    </source>
</evidence>
<feature type="compositionally biased region" description="Basic and acidic residues" evidence="1">
    <location>
        <begin position="175"/>
        <end position="205"/>
    </location>
</feature>
<feature type="region of interest" description="Disordered" evidence="1">
    <location>
        <begin position="136"/>
        <end position="257"/>
    </location>
</feature>
<dbReference type="RefSeq" id="XP_007512836.1">
    <property type="nucleotide sequence ID" value="XM_007512774.1"/>
</dbReference>
<keyword evidence="3" id="KW-1185">Reference proteome</keyword>
<organism evidence="2 3">
    <name type="scientific">Bathycoccus prasinos</name>
    <dbReference type="NCBI Taxonomy" id="41875"/>
    <lineage>
        <taxon>Eukaryota</taxon>
        <taxon>Viridiplantae</taxon>
        <taxon>Chlorophyta</taxon>
        <taxon>Mamiellophyceae</taxon>
        <taxon>Mamiellales</taxon>
        <taxon>Bathycoccaceae</taxon>
        <taxon>Bathycoccus</taxon>
    </lineage>
</organism>
<accession>K8EHF3</accession>
<dbReference type="KEGG" id="bpg:Bathy06g00990"/>
<feature type="compositionally biased region" description="Basic and acidic residues" evidence="1">
    <location>
        <begin position="1"/>
        <end position="34"/>
    </location>
</feature>
<feature type="compositionally biased region" description="Polar residues" evidence="1">
    <location>
        <begin position="158"/>
        <end position="173"/>
    </location>
</feature>
<feature type="compositionally biased region" description="Basic residues" evidence="1">
    <location>
        <begin position="218"/>
        <end position="231"/>
    </location>
</feature>
<reference evidence="2 3" key="1">
    <citation type="submission" date="2011-10" db="EMBL/GenBank/DDBJ databases">
        <authorList>
            <person name="Genoscope - CEA"/>
        </authorList>
    </citation>
    <scope>NUCLEOTIDE SEQUENCE [LARGE SCALE GENOMIC DNA]</scope>
    <source>
        <strain evidence="2 3">RCC 1105</strain>
    </source>
</reference>
<dbReference type="Proteomes" id="UP000198341">
    <property type="component" value="Chromosome 6"/>
</dbReference>
<feature type="region of interest" description="Disordered" evidence="1">
    <location>
        <begin position="1"/>
        <end position="86"/>
    </location>
</feature>
<protein>
    <submittedName>
        <fullName evidence="2">Uncharacterized protein</fullName>
    </submittedName>
</protein>
<dbReference type="EMBL" id="FO082273">
    <property type="protein sequence ID" value="CCO17436.1"/>
    <property type="molecule type" value="Genomic_DNA"/>
</dbReference>
<evidence type="ECO:0000313" key="2">
    <source>
        <dbReference type="EMBL" id="CCO17436.1"/>
    </source>
</evidence>
<evidence type="ECO:0000313" key="3">
    <source>
        <dbReference type="Proteomes" id="UP000198341"/>
    </source>
</evidence>
<dbReference type="GeneID" id="19015079"/>
<feature type="compositionally biased region" description="Low complexity" evidence="1">
    <location>
        <begin position="72"/>
        <end position="81"/>
    </location>
</feature>
<dbReference type="AlphaFoldDB" id="K8EHF3"/>
<gene>
    <name evidence="2" type="ORF">Bathy06g00990</name>
</gene>
<name>K8EHF3_9CHLO</name>
<proteinExistence type="predicted"/>